<keyword evidence="11" id="KW-1185">Reference proteome</keyword>
<dbReference type="Pfam" id="PF02770">
    <property type="entry name" value="Acyl-CoA_dh_M"/>
    <property type="match status" value="1"/>
</dbReference>
<dbReference type="FunFam" id="2.40.110.10:FF:000002">
    <property type="entry name" value="Acyl-CoA dehydrogenase fadE12"/>
    <property type="match status" value="1"/>
</dbReference>
<evidence type="ECO:0000256" key="4">
    <source>
        <dbReference type="ARBA" id="ARBA00022827"/>
    </source>
</evidence>
<dbReference type="InterPro" id="IPR013786">
    <property type="entry name" value="AcylCoA_DH/ox_N"/>
</dbReference>
<comment type="cofactor">
    <cofactor evidence="1 6">
        <name>FAD</name>
        <dbReference type="ChEBI" id="CHEBI:57692"/>
    </cofactor>
</comment>
<feature type="domain" description="Acyl-CoA oxidase/dehydrogenase middle" evidence="8">
    <location>
        <begin position="128"/>
        <end position="224"/>
    </location>
</feature>
<keyword evidence="5 6" id="KW-0560">Oxidoreductase</keyword>
<organism evidence="10 11">
    <name type="scientific">Sphingomonas tagetis</name>
    <dbReference type="NCBI Taxonomy" id="2949092"/>
    <lineage>
        <taxon>Bacteria</taxon>
        <taxon>Pseudomonadati</taxon>
        <taxon>Pseudomonadota</taxon>
        <taxon>Alphaproteobacteria</taxon>
        <taxon>Sphingomonadales</taxon>
        <taxon>Sphingomonadaceae</taxon>
        <taxon>Sphingomonas</taxon>
    </lineage>
</organism>
<dbReference type="Gene3D" id="2.40.110.10">
    <property type="entry name" value="Butyryl-CoA Dehydrogenase, subunit A, domain 2"/>
    <property type="match status" value="1"/>
</dbReference>
<dbReference type="RefSeq" id="WP_254293133.1">
    <property type="nucleotide sequence ID" value="NZ_JAMLDX010000007.1"/>
</dbReference>
<dbReference type="PIRSF" id="PIRSF016578">
    <property type="entry name" value="HsaA"/>
    <property type="match status" value="1"/>
</dbReference>
<comment type="caution">
    <text evidence="10">The sequence shown here is derived from an EMBL/GenBank/DDBJ whole genome shotgun (WGS) entry which is preliminary data.</text>
</comment>
<dbReference type="Pfam" id="PF00441">
    <property type="entry name" value="Acyl-CoA_dh_1"/>
    <property type="match status" value="1"/>
</dbReference>
<dbReference type="SUPFAM" id="SSF47203">
    <property type="entry name" value="Acyl-CoA dehydrogenase C-terminal domain-like"/>
    <property type="match status" value="1"/>
</dbReference>
<accession>A0A9X2HNR5</accession>
<dbReference type="InterPro" id="IPR009100">
    <property type="entry name" value="AcylCoA_DH/oxidase_NM_dom_sf"/>
</dbReference>
<dbReference type="InterPro" id="IPR036250">
    <property type="entry name" value="AcylCo_DH-like_C"/>
</dbReference>
<evidence type="ECO:0000259" key="8">
    <source>
        <dbReference type="Pfam" id="PF02770"/>
    </source>
</evidence>
<dbReference type="InterPro" id="IPR046373">
    <property type="entry name" value="Acyl-CoA_Oxase/DH_mid-dom_sf"/>
</dbReference>
<feature type="domain" description="Acyl-CoA dehydrogenase/oxidase C-terminal" evidence="7">
    <location>
        <begin position="236"/>
        <end position="384"/>
    </location>
</feature>
<protein>
    <submittedName>
        <fullName evidence="10">Acyl-CoA dehydrogenase family protein</fullName>
    </submittedName>
</protein>
<dbReference type="FunFam" id="1.10.540.10:FF:000026">
    <property type="entry name" value="Acyl-CoA dehydrogenase medium chain"/>
    <property type="match status" value="1"/>
</dbReference>
<dbReference type="Pfam" id="PF02771">
    <property type="entry name" value="Acyl-CoA_dh_N"/>
    <property type="match status" value="1"/>
</dbReference>
<evidence type="ECO:0000313" key="10">
    <source>
        <dbReference type="EMBL" id="MCP3730984.1"/>
    </source>
</evidence>
<evidence type="ECO:0000256" key="3">
    <source>
        <dbReference type="ARBA" id="ARBA00022630"/>
    </source>
</evidence>
<evidence type="ECO:0000256" key="6">
    <source>
        <dbReference type="RuleBase" id="RU362125"/>
    </source>
</evidence>
<dbReference type="Proteomes" id="UP001139451">
    <property type="component" value="Unassembled WGS sequence"/>
</dbReference>
<dbReference type="AlphaFoldDB" id="A0A9X2HNR5"/>
<sequence>MSAERSPWIDDELAMLQEHAARFINGELAPRREQWERDGQVDRESWAQAGAVGILCASIPSEYGGGGGTLAHEAAIHQELSRAGLGGSFGTGNAIHSAIVAHYILAYGTEEQKQRWLPAMARGELIGAIAMTEPGAGSDLQNVRTRATAAQGGWLLSGAKTFISNGQSAGLIVVVARTGADAGGKGVSLLVVETDGAEGFRRGRNLEKLGMHGQDTSELFFEDVFVPAGNLLGSEGGGFAQLMHQLAWERTIIALDAVVNMEQAVALTTGYVRERKAFGKPLFDFQNTQFVLADCATQASVGRAFVDSLMVKLLAGELDAVTAAKAKLWCTETQCKVIDACQQLFGGYGYMAEYPIARMFADARVSRVYGGANEIMKLIIARAL</sequence>
<dbReference type="PROSITE" id="PS00073">
    <property type="entry name" value="ACYL_COA_DH_2"/>
    <property type="match status" value="1"/>
</dbReference>
<dbReference type="InterPro" id="IPR009075">
    <property type="entry name" value="AcylCo_DH/oxidase_C"/>
</dbReference>
<reference evidence="10" key="1">
    <citation type="submission" date="2022-05" db="EMBL/GenBank/DDBJ databases">
        <title>Sphingomonas sp. strain MG17 Genome sequencing and assembly.</title>
        <authorList>
            <person name="Kim I."/>
        </authorList>
    </citation>
    <scope>NUCLEOTIDE SEQUENCE</scope>
    <source>
        <strain evidence="10">MG17</strain>
    </source>
</reference>
<dbReference type="Gene3D" id="1.20.140.10">
    <property type="entry name" value="Butyryl-CoA Dehydrogenase, subunit A, domain 3"/>
    <property type="match status" value="1"/>
</dbReference>
<dbReference type="PANTHER" id="PTHR43884">
    <property type="entry name" value="ACYL-COA DEHYDROGENASE"/>
    <property type="match status" value="1"/>
</dbReference>
<evidence type="ECO:0000256" key="2">
    <source>
        <dbReference type="ARBA" id="ARBA00009347"/>
    </source>
</evidence>
<gene>
    <name evidence="10" type="ORF">M9978_11130</name>
</gene>
<evidence type="ECO:0000259" key="7">
    <source>
        <dbReference type="Pfam" id="PF00441"/>
    </source>
</evidence>
<keyword evidence="4 6" id="KW-0274">FAD</keyword>
<evidence type="ECO:0000256" key="1">
    <source>
        <dbReference type="ARBA" id="ARBA00001974"/>
    </source>
</evidence>
<keyword evidence="3 6" id="KW-0285">Flavoprotein</keyword>
<proteinExistence type="inferred from homology"/>
<name>A0A9X2HNR5_9SPHN</name>
<dbReference type="InterPro" id="IPR037069">
    <property type="entry name" value="AcylCoA_DH/ox_N_sf"/>
</dbReference>
<evidence type="ECO:0000259" key="9">
    <source>
        <dbReference type="Pfam" id="PF02771"/>
    </source>
</evidence>
<dbReference type="FunFam" id="1.20.140.10:FF:000001">
    <property type="entry name" value="Acyl-CoA dehydrogenase"/>
    <property type="match status" value="1"/>
</dbReference>
<dbReference type="PANTHER" id="PTHR43884:SF12">
    <property type="entry name" value="ISOVALERYL-COA DEHYDROGENASE, MITOCHONDRIAL-RELATED"/>
    <property type="match status" value="1"/>
</dbReference>
<evidence type="ECO:0000256" key="5">
    <source>
        <dbReference type="ARBA" id="ARBA00023002"/>
    </source>
</evidence>
<dbReference type="InterPro" id="IPR006089">
    <property type="entry name" value="Acyl-CoA_DH_CS"/>
</dbReference>
<dbReference type="EMBL" id="JAMLDX010000007">
    <property type="protein sequence ID" value="MCP3730984.1"/>
    <property type="molecule type" value="Genomic_DNA"/>
</dbReference>
<dbReference type="InterPro" id="IPR006091">
    <property type="entry name" value="Acyl-CoA_Oxase/DH_mid-dom"/>
</dbReference>
<dbReference type="GO" id="GO:0003995">
    <property type="term" value="F:acyl-CoA dehydrogenase activity"/>
    <property type="evidence" value="ECO:0007669"/>
    <property type="project" value="InterPro"/>
</dbReference>
<dbReference type="Gene3D" id="1.10.540.10">
    <property type="entry name" value="Acyl-CoA dehydrogenase/oxidase, N-terminal domain"/>
    <property type="match status" value="1"/>
</dbReference>
<comment type="similarity">
    <text evidence="2 6">Belongs to the acyl-CoA dehydrogenase family.</text>
</comment>
<feature type="domain" description="Acyl-CoA dehydrogenase/oxidase N-terminal" evidence="9">
    <location>
        <begin position="11"/>
        <end position="124"/>
    </location>
</feature>
<dbReference type="GO" id="GO:0050660">
    <property type="term" value="F:flavin adenine dinucleotide binding"/>
    <property type="evidence" value="ECO:0007669"/>
    <property type="project" value="InterPro"/>
</dbReference>
<evidence type="ECO:0000313" key="11">
    <source>
        <dbReference type="Proteomes" id="UP001139451"/>
    </source>
</evidence>
<dbReference type="SUPFAM" id="SSF56645">
    <property type="entry name" value="Acyl-CoA dehydrogenase NM domain-like"/>
    <property type="match status" value="1"/>
</dbReference>